<dbReference type="AlphaFoldDB" id="A7AQ86"/>
<dbReference type="eggNOG" id="ENOG502QX64">
    <property type="taxonomic scope" value="Eukaryota"/>
</dbReference>
<gene>
    <name evidence="1" type="ORF">BBOV_III011680</name>
</gene>
<comment type="caution">
    <text evidence="1">The sequence shown here is derived from an EMBL/GenBank/DDBJ whole genome shotgun (WGS) entry which is preliminary data.</text>
</comment>
<dbReference type="EMBL" id="AAXT01000001">
    <property type="protein sequence ID" value="EDO08720.1"/>
    <property type="molecule type" value="Genomic_DNA"/>
</dbReference>
<accession>A7AQ86</accession>
<evidence type="ECO:0000313" key="1">
    <source>
        <dbReference type="EMBL" id="EDO08720.1"/>
    </source>
</evidence>
<organism evidence="1 2">
    <name type="scientific">Babesia bovis</name>
    <dbReference type="NCBI Taxonomy" id="5865"/>
    <lineage>
        <taxon>Eukaryota</taxon>
        <taxon>Sar</taxon>
        <taxon>Alveolata</taxon>
        <taxon>Apicomplexa</taxon>
        <taxon>Aconoidasida</taxon>
        <taxon>Piroplasmida</taxon>
        <taxon>Babesiidae</taxon>
        <taxon>Babesia</taxon>
    </lineage>
</organism>
<reference evidence="2" key="2">
    <citation type="journal article" date="2020" name="Data Brief">
        <title>Transcriptome dataset of Babesia bovis life stages within vertebrate and invertebrate hosts.</title>
        <authorList>
            <person name="Ueti M.W."/>
            <person name="Johnson W.C."/>
            <person name="Kappmeyer L.S."/>
            <person name="Herndon D.R."/>
            <person name="Mousel M.R."/>
            <person name="Reif K.E."/>
            <person name="Taus N.S."/>
            <person name="Ifeonu O.O."/>
            <person name="Silva J.C."/>
            <person name="Suarez C.E."/>
            <person name="Brayton K.A."/>
        </authorList>
    </citation>
    <scope>NUCLEOTIDE SEQUENCE [LARGE SCALE GENOMIC DNA]</scope>
</reference>
<dbReference type="KEGG" id="bbo:BBOV_III011680"/>
<sequence>MCSCFLRFSQTVRRYYRIYPGRKRVQIETKIKNPNRYDELRGGNPATLLQGNMFTPESAAPRELSMLCFRIVGMGYADSHVLLRYANCTLNLLKQMRIKHIALVLQGISKFLATNSSVIGKSDGTDNSSFEEDISNREKLLLKVGEIMDALEPRMYNLFVRAMPKDLGMIALSMVTVCECAYRELDATQHSYLVSITERTLKLVAEALGSRLCFCEIQEYACLAKAYAKLPPHHEFVELFLRDLAEEISCLFSEKQDYLEELIKGNYFDDDALDSILSLPKDMTTIACSLSRRVTHSRMWERIGKCVKLMLEMDGNNDGSFGGLDGQTLMLLATSLSRHIDVSFLLEAMMLRPDDNKKPLWIVTGISIAILSLHNVELAQRLWNALDFDKLSSLDDDVKVHLVHLSNRIPKVTDTQIEVIHSFADTASSPDLLVALYASRHRCGLTSPQVYLDSVISDIDSLSVKSLLCLLRTLGHGATPNLPDRHRSDACLDTTVRDRVLDSLSTRVDEIRLDRVIPLLVYIVDHHGGRTQLIEKLAYRISNNVASLPEHQVALVIEKLGQIGIRAEQIFDVTYVRRLKEKHRSAYLDDDSEFEVGASENTPEDVHFCDVDDAEVDKLSQAYKTQPLHGNAFL</sequence>
<dbReference type="RefSeq" id="XP_001612288.1">
    <property type="nucleotide sequence ID" value="XM_001612238.1"/>
</dbReference>
<name>A7AQ86_BABBO</name>
<proteinExistence type="predicted"/>
<evidence type="ECO:0000313" key="2">
    <source>
        <dbReference type="Proteomes" id="UP000002173"/>
    </source>
</evidence>
<dbReference type="InParanoid" id="A7AQ86"/>
<reference evidence="1 2" key="1">
    <citation type="journal article" date="2007" name="PLoS Pathog.">
        <title>Genome sequence of Babesia bovis and comparative analysis of apicomplexan hemoprotozoa.</title>
        <authorList>
            <person name="Brayton K.A."/>
            <person name="Lau A.O.T."/>
            <person name="Herndon D.R."/>
            <person name="Hannick L."/>
            <person name="Kappmeyer L.S."/>
            <person name="Berens S.J."/>
            <person name="Bidwell S.L."/>
            <person name="Brown W.C."/>
            <person name="Crabtree J."/>
            <person name="Fadrosh D."/>
            <person name="Feldblum T."/>
            <person name="Forberger H.A."/>
            <person name="Haas B.J."/>
            <person name="Howell J.M."/>
            <person name="Khouri H."/>
            <person name="Koo H."/>
            <person name="Mann D.J."/>
            <person name="Norimine J."/>
            <person name="Paulsen I.T."/>
            <person name="Radune D."/>
            <person name="Ren Q."/>
            <person name="Smith R.K. Jr."/>
            <person name="Suarez C.E."/>
            <person name="White O."/>
            <person name="Wortman J.R."/>
            <person name="Knowles D.P. Jr."/>
            <person name="McElwain T.F."/>
            <person name="Nene V.M."/>
        </authorList>
    </citation>
    <scope>NUCLEOTIDE SEQUENCE [LARGE SCALE GENOMIC DNA]</scope>
    <source>
        <strain evidence="1">T2Bo</strain>
    </source>
</reference>
<reference evidence="2" key="3">
    <citation type="journal article" date="2021" name="Int. J. Parasitol.">
        <title>Comparative analysis of gene expression between Babesia bovis blood stages and kinetes allowed by improved genome annotation.</title>
        <authorList>
            <person name="Ueti M.W."/>
            <person name="Johnson W.C."/>
            <person name="Kappmeyer L.S."/>
            <person name="Herndon D.R."/>
            <person name="Mousel M.R."/>
            <person name="Reif K.E."/>
            <person name="Taus N.S."/>
            <person name="Ifeonu O.O."/>
            <person name="Silva J.C."/>
            <person name="Suarez C.E."/>
            <person name="Brayton K.A."/>
        </authorList>
    </citation>
    <scope>NUCLEOTIDE SEQUENCE [LARGE SCALE GENOMIC DNA]</scope>
</reference>
<dbReference type="Proteomes" id="UP000002173">
    <property type="component" value="Unassembled WGS sequence"/>
</dbReference>
<keyword evidence="2" id="KW-1185">Reference proteome</keyword>
<dbReference type="GeneID" id="5480548"/>
<dbReference type="OMA" id="DIKFTEC"/>
<dbReference type="VEuPathDB" id="PiroplasmaDB:BBOV_III011680"/>
<protein>
    <submittedName>
        <fullName evidence="1">Uncharacterized protein</fullName>
    </submittedName>
</protein>